<dbReference type="EMBL" id="OU895877">
    <property type="protein sequence ID" value="CAH1708025.1"/>
    <property type="molecule type" value="Genomic_DNA"/>
</dbReference>
<name>A0A9P0IJQ3_9DIPT</name>
<feature type="region of interest" description="Disordered" evidence="1">
    <location>
        <begin position="73"/>
        <end position="102"/>
    </location>
</feature>
<dbReference type="AlphaFoldDB" id="A0A9P0IJQ3"/>
<protein>
    <recommendedName>
        <fullName evidence="2">BSD domain-containing protein</fullName>
    </recommendedName>
</protein>
<feature type="region of interest" description="Disordered" evidence="1">
    <location>
        <begin position="1"/>
        <end position="39"/>
    </location>
</feature>
<feature type="compositionally biased region" description="Acidic residues" evidence="1">
    <location>
        <begin position="327"/>
        <end position="337"/>
    </location>
</feature>
<dbReference type="PANTHER" id="PTHR16019:SF5">
    <property type="entry name" value="BSD DOMAIN-CONTAINING PROTEIN 1"/>
    <property type="match status" value="1"/>
</dbReference>
<dbReference type="InterPro" id="IPR005607">
    <property type="entry name" value="BSD_dom"/>
</dbReference>
<feature type="compositionally biased region" description="Basic and acidic residues" evidence="1">
    <location>
        <begin position="370"/>
        <end position="383"/>
    </location>
</feature>
<dbReference type="PANTHER" id="PTHR16019">
    <property type="entry name" value="SYNAPSE-ASSOCIATED PROTEIN"/>
    <property type="match status" value="1"/>
</dbReference>
<evidence type="ECO:0000256" key="1">
    <source>
        <dbReference type="SAM" id="MobiDB-lite"/>
    </source>
</evidence>
<dbReference type="Pfam" id="PF03909">
    <property type="entry name" value="BSD"/>
    <property type="match status" value="1"/>
</dbReference>
<feature type="compositionally biased region" description="Low complexity" evidence="1">
    <location>
        <begin position="352"/>
        <end position="369"/>
    </location>
</feature>
<dbReference type="Gene3D" id="1.10.3970.10">
    <property type="entry name" value="BSD domain"/>
    <property type="match status" value="1"/>
</dbReference>
<gene>
    <name evidence="3" type="ORF">CHIRRI_LOCUS523</name>
</gene>
<dbReference type="OrthoDB" id="429813at2759"/>
<feature type="domain" description="BSD" evidence="2">
    <location>
        <begin position="195"/>
        <end position="239"/>
    </location>
</feature>
<dbReference type="Proteomes" id="UP001153620">
    <property type="component" value="Chromosome 1"/>
</dbReference>
<dbReference type="SUPFAM" id="SSF140383">
    <property type="entry name" value="BSD domain-like"/>
    <property type="match status" value="1"/>
</dbReference>
<sequence length="391" mass="44238">MENSETSSQTQKSPSKEKVEKSRDSPAVTPSSSSTWWGGWINQAKEKSASVLEAVKNDLNEITSAVTETLNLVPSEEEFLKEPSSDASDSQQQQQQQQHPSTVNFANMKQSISSSISTFFGTVSDALIPQMDEDDVSEAILITNDDSIVLTGFTKFLAEMQANDETYLEEPSKTAELAEKYRMWLEVVEQDQFTQQRVDKMLEQSQILNEKYNKFVPNTVSHMNFFKRYLFKKALLEDELANEERRKKEEMVIEKQPEPAVVIESPTPVVAQIKQTQPQPQQQTTRKNEINDLDIANYEISEEEQARLLAEYEQEIKEREKNKSDDDIVVPDEDLADIEPTPKPKAQKPTKKSTVQSKTSTSTSAAAATKENKKPREIKDSNKKSGRSTAN</sequence>
<dbReference type="GO" id="GO:0005737">
    <property type="term" value="C:cytoplasm"/>
    <property type="evidence" value="ECO:0007669"/>
    <property type="project" value="TreeGrafter"/>
</dbReference>
<dbReference type="InterPro" id="IPR051494">
    <property type="entry name" value="BSD_domain-containing"/>
</dbReference>
<dbReference type="InterPro" id="IPR035925">
    <property type="entry name" value="BSD_dom_sf"/>
</dbReference>
<feature type="compositionally biased region" description="Basic and acidic residues" evidence="1">
    <location>
        <begin position="14"/>
        <end position="24"/>
    </location>
</feature>
<feature type="region of interest" description="Disordered" evidence="1">
    <location>
        <begin position="318"/>
        <end position="391"/>
    </location>
</feature>
<evidence type="ECO:0000313" key="3">
    <source>
        <dbReference type="EMBL" id="CAH1708025.1"/>
    </source>
</evidence>
<keyword evidence="4" id="KW-1185">Reference proteome</keyword>
<evidence type="ECO:0000259" key="2">
    <source>
        <dbReference type="Pfam" id="PF03909"/>
    </source>
</evidence>
<evidence type="ECO:0000313" key="4">
    <source>
        <dbReference type="Proteomes" id="UP001153620"/>
    </source>
</evidence>
<proteinExistence type="predicted"/>
<organism evidence="3 4">
    <name type="scientific">Chironomus riparius</name>
    <dbReference type="NCBI Taxonomy" id="315576"/>
    <lineage>
        <taxon>Eukaryota</taxon>
        <taxon>Metazoa</taxon>
        <taxon>Ecdysozoa</taxon>
        <taxon>Arthropoda</taxon>
        <taxon>Hexapoda</taxon>
        <taxon>Insecta</taxon>
        <taxon>Pterygota</taxon>
        <taxon>Neoptera</taxon>
        <taxon>Endopterygota</taxon>
        <taxon>Diptera</taxon>
        <taxon>Nematocera</taxon>
        <taxon>Chironomoidea</taxon>
        <taxon>Chironomidae</taxon>
        <taxon>Chironominae</taxon>
        <taxon>Chironomus</taxon>
    </lineage>
</organism>
<feature type="compositionally biased region" description="Polar residues" evidence="1">
    <location>
        <begin position="1"/>
        <end position="13"/>
    </location>
</feature>
<reference evidence="3" key="1">
    <citation type="submission" date="2022-01" db="EMBL/GenBank/DDBJ databases">
        <authorList>
            <person name="King R."/>
        </authorList>
    </citation>
    <scope>NUCLEOTIDE SEQUENCE</scope>
</reference>
<accession>A0A9P0IJQ3</accession>
<reference evidence="3" key="2">
    <citation type="submission" date="2022-10" db="EMBL/GenBank/DDBJ databases">
        <authorList>
            <consortium name="ENA_rothamsted_submissions"/>
            <consortium name="culmorum"/>
            <person name="King R."/>
        </authorList>
    </citation>
    <scope>NUCLEOTIDE SEQUENCE</scope>
</reference>